<comment type="caution">
    <text evidence="1">The sequence shown here is derived from an EMBL/GenBank/DDBJ whole genome shotgun (WGS) entry which is preliminary data.</text>
</comment>
<organism evidence="1 2">
    <name type="scientific">Smallanthus sonchifolius</name>
    <dbReference type="NCBI Taxonomy" id="185202"/>
    <lineage>
        <taxon>Eukaryota</taxon>
        <taxon>Viridiplantae</taxon>
        <taxon>Streptophyta</taxon>
        <taxon>Embryophyta</taxon>
        <taxon>Tracheophyta</taxon>
        <taxon>Spermatophyta</taxon>
        <taxon>Magnoliopsida</taxon>
        <taxon>eudicotyledons</taxon>
        <taxon>Gunneridae</taxon>
        <taxon>Pentapetalae</taxon>
        <taxon>asterids</taxon>
        <taxon>campanulids</taxon>
        <taxon>Asterales</taxon>
        <taxon>Asteraceae</taxon>
        <taxon>Asteroideae</taxon>
        <taxon>Heliantheae alliance</taxon>
        <taxon>Millerieae</taxon>
        <taxon>Smallanthus</taxon>
    </lineage>
</organism>
<dbReference type="EMBL" id="CM042019">
    <property type="protein sequence ID" value="KAI3825649.1"/>
    <property type="molecule type" value="Genomic_DNA"/>
</dbReference>
<reference evidence="2" key="1">
    <citation type="journal article" date="2022" name="Mol. Ecol. Resour.">
        <title>The genomes of chicory, endive, great burdock and yacon provide insights into Asteraceae palaeo-polyploidization history and plant inulin production.</title>
        <authorList>
            <person name="Fan W."/>
            <person name="Wang S."/>
            <person name="Wang H."/>
            <person name="Wang A."/>
            <person name="Jiang F."/>
            <person name="Liu H."/>
            <person name="Zhao H."/>
            <person name="Xu D."/>
            <person name="Zhang Y."/>
        </authorList>
    </citation>
    <scope>NUCLEOTIDE SEQUENCE [LARGE SCALE GENOMIC DNA]</scope>
    <source>
        <strain evidence="2">cv. Yunnan</strain>
    </source>
</reference>
<name>A0ACB9K0F3_9ASTR</name>
<dbReference type="Proteomes" id="UP001056120">
    <property type="component" value="Linkage Group LG02"/>
</dbReference>
<keyword evidence="2" id="KW-1185">Reference proteome</keyword>
<proteinExistence type="predicted"/>
<evidence type="ECO:0000313" key="1">
    <source>
        <dbReference type="EMBL" id="KAI3825649.1"/>
    </source>
</evidence>
<accession>A0ACB9K0F3</accession>
<sequence>MESTPLIWNRNKKRKTFIRNRRPWDAGSLRLSLRSEGESTAPYPATTVPFYLIFARGVTVGSATLNHWANFITP</sequence>
<reference evidence="1 2" key="2">
    <citation type="journal article" date="2022" name="Mol. Ecol. Resour.">
        <title>The genomes of chicory, endive, great burdock and yacon provide insights into Asteraceae paleo-polyploidization history and plant inulin production.</title>
        <authorList>
            <person name="Fan W."/>
            <person name="Wang S."/>
            <person name="Wang H."/>
            <person name="Wang A."/>
            <person name="Jiang F."/>
            <person name="Liu H."/>
            <person name="Zhao H."/>
            <person name="Xu D."/>
            <person name="Zhang Y."/>
        </authorList>
    </citation>
    <scope>NUCLEOTIDE SEQUENCE [LARGE SCALE GENOMIC DNA]</scope>
    <source>
        <strain evidence="2">cv. Yunnan</strain>
        <tissue evidence="1">Leaves</tissue>
    </source>
</reference>
<gene>
    <name evidence="1" type="ORF">L1987_07179</name>
</gene>
<evidence type="ECO:0000313" key="2">
    <source>
        <dbReference type="Proteomes" id="UP001056120"/>
    </source>
</evidence>
<protein>
    <submittedName>
        <fullName evidence="1">Uncharacterized protein</fullName>
    </submittedName>
</protein>